<evidence type="ECO:0000256" key="5">
    <source>
        <dbReference type="ARBA" id="ARBA00022801"/>
    </source>
</evidence>
<dbReference type="GO" id="GO:0006401">
    <property type="term" value="P:RNA catabolic process"/>
    <property type="evidence" value="ECO:0007669"/>
    <property type="project" value="InterPro"/>
</dbReference>
<keyword evidence="8" id="KW-1185">Reference proteome</keyword>
<dbReference type="EMBL" id="CP076132">
    <property type="protein sequence ID" value="QWG00179.1"/>
    <property type="molecule type" value="Genomic_DNA"/>
</dbReference>
<proteinExistence type="inferred from homology"/>
<dbReference type="PANTHER" id="PTHR38039:SF1">
    <property type="entry name" value="TOXIN YOEB"/>
    <property type="match status" value="1"/>
</dbReference>
<dbReference type="PANTHER" id="PTHR38039">
    <property type="entry name" value="TOXIN YOEB"/>
    <property type="match status" value="1"/>
</dbReference>
<dbReference type="RefSeq" id="WP_169663376.1">
    <property type="nucleotide sequence ID" value="NZ_CP076132.1"/>
</dbReference>
<dbReference type="GO" id="GO:0004519">
    <property type="term" value="F:endonuclease activity"/>
    <property type="evidence" value="ECO:0007669"/>
    <property type="project" value="UniProtKB-KW"/>
</dbReference>
<organism evidence="7 8">
    <name type="scientific">Flammeovirga yaeyamensis</name>
    <dbReference type="NCBI Taxonomy" id="367791"/>
    <lineage>
        <taxon>Bacteria</taxon>
        <taxon>Pseudomonadati</taxon>
        <taxon>Bacteroidota</taxon>
        <taxon>Cytophagia</taxon>
        <taxon>Cytophagales</taxon>
        <taxon>Flammeovirgaceae</taxon>
        <taxon>Flammeovirga</taxon>
    </lineage>
</organism>
<dbReference type="KEGG" id="fya:KMW28_11005"/>
<name>A0AAX1MXX3_9BACT</name>
<dbReference type="AlphaFoldDB" id="A0AAX1MXX3"/>
<evidence type="ECO:0000256" key="3">
    <source>
        <dbReference type="ARBA" id="ARBA00022722"/>
    </source>
</evidence>
<keyword evidence="4" id="KW-0255">Endonuclease</keyword>
<dbReference type="NCBIfam" id="TIGR02116">
    <property type="entry name" value="toxin_Txe_YoeB"/>
    <property type="match status" value="1"/>
</dbReference>
<evidence type="ECO:0000256" key="6">
    <source>
        <dbReference type="ARBA" id="ARBA00030388"/>
    </source>
</evidence>
<dbReference type="GO" id="GO:0045892">
    <property type="term" value="P:negative regulation of DNA-templated transcription"/>
    <property type="evidence" value="ECO:0007669"/>
    <property type="project" value="TreeGrafter"/>
</dbReference>
<evidence type="ECO:0000313" key="7">
    <source>
        <dbReference type="EMBL" id="QWG00179.1"/>
    </source>
</evidence>
<evidence type="ECO:0000256" key="2">
    <source>
        <dbReference type="ARBA" id="ARBA00022649"/>
    </source>
</evidence>
<gene>
    <name evidence="7" type="ORF">KMW28_11005</name>
</gene>
<accession>A0AAX1MXX3</accession>
<dbReference type="GO" id="GO:0016787">
    <property type="term" value="F:hydrolase activity"/>
    <property type="evidence" value="ECO:0007669"/>
    <property type="project" value="UniProtKB-KW"/>
</dbReference>
<dbReference type="Gene3D" id="3.30.2310.20">
    <property type="entry name" value="RelE-like"/>
    <property type="match status" value="1"/>
</dbReference>
<comment type="similarity">
    <text evidence="1">Belongs to the YoeB family.</text>
</comment>
<protein>
    <recommendedName>
        <fullName evidence="6">Putative mRNA interferase YoeB</fullName>
    </recommendedName>
</protein>
<dbReference type="InterPro" id="IPR009614">
    <property type="entry name" value="YoeB_toxin"/>
</dbReference>
<evidence type="ECO:0000256" key="1">
    <source>
        <dbReference type="ARBA" id="ARBA00008172"/>
    </source>
</evidence>
<dbReference type="Proteomes" id="UP000678679">
    <property type="component" value="Chromosome 1"/>
</dbReference>
<dbReference type="Pfam" id="PF06769">
    <property type="entry name" value="YoeB_toxin"/>
    <property type="match status" value="1"/>
</dbReference>
<keyword evidence="5" id="KW-0378">Hydrolase</keyword>
<keyword evidence="2" id="KW-1277">Toxin-antitoxin system</keyword>
<keyword evidence="3" id="KW-0540">Nuclease</keyword>
<evidence type="ECO:0000256" key="4">
    <source>
        <dbReference type="ARBA" id="ARBA00022759"/>
    </source>
</evidence>
<reference evidence="7 8" key="1">
    <citation type="submission" date="2021-05" db="EMBL/GenBank/DDBJ databases">
        <title>Comparative genomic studies on the polysaccharide-degrading batcterial strains of the Flammeovirga genus.</title>
        <authorList>
            <person name="Zewei F."/>
            <person name="Zheng Z."/>
            <person name="Yu L."/>
            <person name="Ruyue G."/>
            <person name="Yanhong M."/>
            <person name="Yuanyuan C."/>
            <person name="Jingyan G."/>
            <person name="Wenjun H."/>
        </authorList>
    </citation>
    <scope>NUCLEOTIDE SEQUENCE [LARGE SCALE GENOMIC DNA]</scope>
    <source>
        <strain evidence="7 8">NBRC:100898</strain>
    </source>
</reference>
<dbReference type="SUPFAM" id="SSF143011">
    <property type="entry name" value="RelE-like"/>
    <property type="match status" value="1"/>
</dbReference>
<evidence type="ECO:0000313" key="8">
    <source>
        <dbReference type="Proteomes" id="UP000678679"/>
    </source>
</evidence>
<dbReference type="InterPro" id="IPR035093">
    <property type="entry name" value="RelE/ParE_toxin_dom_sf"/>
</dbReference>
<sequence length="89" mass="10861">MNILFSKTAWQQYLFWQTEDKKITLRIHELIKNIQRDPFKGIGKPEPLRQNLTGFWSRRINSEHRLIYRIVGKKNEGQRIEIISCQYHY</sequence>